<proteinExistence type="inferred from homology"/>
<evidence type="ECO:0000259" key="5">
    <source>
        <dbReference type="SMART" id="SM00479"/>
    </source>
</evidence>
<dbReference type="EMBL" id="ML210288">
    <property type="protein sequence ID" value="TFK20783.1"/>
    <property type="molecule type" value="Genomic_DNA"/>
</dbReference>
<name>A0A5C3KLH3_COPMA</name>
<evidence type="ECO:0000256" key="4">
    <source>
        <dbReference type="ARBA" id="ARBA00022839"/>
    </source>
</evidence>
<feature type="domain" description="Exonuclease" evidence="5">
    <location>
        <begin position="71"/>
        <end position="245"/>
    </location>
</feature>
<organism evidence="6 7">
    <name type="scientific">Coprinopsis marcescibilis</name>
    <name type="common">Agaric fungus</name>
    <name type="synonym">Psathyrella marcescibilis</name>
    <dbReference type="NCBI Taxonomy" id="230819"/>
    <lineage>
        <taxon>Eukaryota</taxon>
        <taxon>Fungi</taxon>
        <taxon>Dikarya</taxon>
        <taxon>Basidiomycota</taxon>
        <taxon>Agaricomycotina</taxon>
        <taxon>Agaricomycetes</taxon>
        <taxon>Agaricomycetidae</taxon>
        <taxon>Agaricales</taxon>
        <taxon>Agaricineae</taxon>
        <taxon>Psathyrellaceae</taxon>
        <taxon>Coprinopsis</taxon>
    </lineage>
</organism>
<keyword evidence="2" id="KW-0540">Nuclease</keyword>
<dbReference type="NCBIfam" id="NF003765">
    <property type="entry name" value="PRK05359.1"/>
    <property type="match status" value="1"/>
</dbReference>
<dbReference type="GO" id="GO:0003676">
    <property type="term" value="F:nucleic acid binding"/>
    <property type="evidence" value="ECO:0007669"/>
    <property type="project" value="InterPro"/>
</dbReference>
<reference evidence="6 7" key="1">
    <citation type="journal article" date="2019" name="Nat. Ecol. Evol.">
        <title>Megaphylogeny resolves global patterns of mushroom evolution.</title>
        <authorList>
            <person name="Varga T."/>
            <person name="Krizsan K."/>
            <person name="Foldi C."/>
            <person name="Dima B."/>
            <person name="Sanchez-Garcia M."/>
            <person name="Sanchez-Ramirez S."/>
            <person name="Szollosi G.J."/>
            <person name="Szarkandi J.G."/>
            <person name="Papp V."/>
            <person name="Albert L."/>
            <person name="Andreopoulos W."/>
            <person name="Angelini C."/>
            <person name="Antonin V."/>
            <person name="Barry K.W."/>
            <person name="Bougher N.L."/>
            <person name="Buchanan P."/>
            <person name="Buyck B."/>
            <person name="Bense V."/>
            <person name="Catcheside P."/>
            <person name="Chovatia M."/>
            <person name="Cooper J."/>
            <person name="Damon W."/>
            <person name="Desjardin D."/>
            <person name="Finy P."/>
            <person name="Geml J."/>
            <person name="Haridas S."/>
            <person name="Hughes K."/>
            <person name="Justo A."/>
            <person name="Karasinski D."/>
            <person name="Kautmanova I."/>
            <person name="Kiss B."/>
            <person name="Kocsube S."/>
            <person name="Kotiranta H."/>
            <person name="LaButti K.M."/>
            <person name="Lechner B.E."/>
            <person name="Liimatainen K."/>
            <person name="Lipzen A."/>
            <person name="Lukacs Z."/>
            <person name="Mihaltcheva S."/>
            <person name="Morgado L.N."/>
            <person name="Niskanen T."/>
            <person name="Noordeloos M.E."/>
            <person name="Ohm R.A."/>
            <person name="Ortiz-Santana B."/>
            <person name="Ovrebo C."/>
            <person name="Racz N."/>
            <person name="Riley R."/>
            <person name="Savchenko A."/>
            <person name="Shiryaev A."/>
            <person name="Soop K."/>
            <person name="Spirin V."/>
            <person name="Szebenyi C."/>
            <person name="Tomsovsky M."/>
            <person name="Tulloss R.E."/>
            <person name="Uehling J."/>
            <person name="Grigoriev I.V."/>
            <person name="Vagvolgyi C."/>
            <person name="Papp T."/>
            <person name="Martin F.M."/>
            <person name="Miettinen O."/>
            <person name="Hibbett D.S."/>
            <person name="Nagy L.G."/>
        </authorList>
    </citation>
    <scope>NUCLEOTIDE SEQUENCE [LARGE SCALE GENOMIC DNA]</scope>
    <source>
        <strain evidence="6 7">CBS 121175</strain>
    </source>
</reference>
<accession>A0A5C3KLH3</accession>
<dbReference type="Pfam" id="PF00929">
    <property type="entry name" value="RNase_T"/>
    <property type="match status" value="1"/>
</dbReference>
<protein>
    <submittedName>
        <fullName evidence="6">Ribonuclease H-like protein</fullName>
    </submittedName>
</protein>
<dbReference type="AlphaFoldDB" id="A0A5C3KLH3"/>
<sequence>MTFPATSIILRRAQAVAWQGTSVIRHQIWSRNSIIPSLSNRRPLATVVPSPIIQLKRMQAQQKPLEFDDGPLVWVDLEMTGLKIGHDKIIEVAVLITNGNLELVDEGLQFVVRTEKKYLDGMDDWCTKQHGQSGLTQACLNSPHSKEYVAETVLNYIKKWIPRQRVGVLAGNSVHVDRAFLSAEMPEVADWLHYRIVDVSSIKELSRRWFPGKLPPKHPESSHRALDDIRGSIRELKWYRENIFIPPTPGQKTENRNVLRR</sequence>
<evidence type="ECO:0000313" key="7">
    <source>
        <dbReference type="Proteomes" id="UP000307440"/>
    </source>
</evidence>
<dbReference type="InterPro" id="IPR012337">
    <property type="entry name" value="RNaseH-like_sf"/>
</dbReference>
<keyword evidence="3" id="KW-0378">Hydrolase</keyword>
<dbReference type="PANTHER" id="PTHR11046:SF0">
    <property type="entry name" value="OLIGORIBONUCLEASE, MITOCHONDRIAL"/>
    <property type="match status" value="1"/>
</dbReference>
<dbReference type="InterPro" id="IPR036397">
    <property type="entry name" value="RNaseH_sf"/>
</dbReference>
<dbReference type="InterPro" id="IPR013520">
    <property type="entry name" value="Ribonucl_H"/>
</dbReference>
<evidence type="ECO:0000256" key="2">
    <source>
        <dbReference type="ARBA" id="ARBA00022722"/>
    </source>
</evidence>
<dbReference type="SMART" id="SM00479">
    <property type="entry name" value="EXOIII"/>
    <property type="match status" value="1"/>
</dbReference>
<evidence type="ECO:0000256" key="1">
    <source>
        <dbReference type="ARBA" id="ARBA00009921"/>
    </source>
</evidence>
<dbReference type="Gene3D" id="3.30.420.10">
    <property type="entry name" value="Ribonuclease H-like superfamily/Ribonuclease H"/>
    <property type="match status" value="1"/>
</dbReference>
<dbReference type="STRING" id="230819.A0A5C3KLH3"/>
<comment type="similarity">
    <text evidence="1">Belongs to the oligoribonuclease family.</text>
</comment>
<dbReference type="PANTHER" id="PTHR11046">
    <property type="entry name" value="OLIGORIBONUCLEASE, MITOCHONDRIAL"/>
    <property type="match status" value="1"/>
</dbReference>
<dbReference type="FunFam" id="3.30.420.10:FF:000003">
    <property type="entry name" value="Oligoribonuclease"/>
    <property type="match status" value="1"/>
</dbReference>
<keyword evidence="7" id="KW-1185">Reference proteome</keyword>
<evidence type="ECO:0000313" key="6">
    <source>
        <dbReference type="EMBL" id="TFK20783.1"/>
    </source>
</evidence>
<dbReference type="Proteomes" id="UP000307440">
    <property type="component" value="Unassembled WGS sequence"/>
</dbReference>
<dbReference type="CDD" id="cd06135">
    <property type="entry name" value="Orn"/>
    <property type="match status" value="1"/>
</dbReference>
<dbReference type="InterPro" id="IPR022894">
    <property type="entry name" value="Oligoribonuclease"/>
</dbReference>
<keyword evidence="4" id="KW-0269">Exonuclease</keyword>
<dbReference type="GO" id="GO:0005739">
    <property type="term" value="C:mitochondrion"/>
    <property type="evidence" value="ECO:0007669"/>
    <property type="project" value="TreeGrafter"/>
</dbReference>
<evidence type="ECO:0000256" key="3">
    <source>
        <dbReference type="ARBA" id="ARBA00022801"/>
    </source>
</evidence>
<feature type="non-terminal residue" evidence="6">
    <location>
        <position position="1"/>
    </location>
</feature>
<dbReference type="GO" id="GO:0000175">
    <property type="term" value="F:3'-5'-RNA exonuclease activity"/>
    <property type="evidence" value="ECO:0007669"/>
    <property type="project" value="InterPro"/>
</dbReference>
<gene>
    <name evidence="6" type="ORF">FA15DRAFT_673184</name>
</gene>
<dbReference type="SUPFAM" id="SSF53098">
    <property type="entry name" value="Ribonuclease H-like"/>
    <property type="match status" value="1"/>
</dbReference>
<dbReference type="OrthoDB" id="270189at2759"/>